<name>A0A2Z6PLZ8_TRISU</name>
<accession>A0A2Z6PLZ8</accession>
<sequence>MIYSYCERINKMRLGIVVCDFCGNLVETELYVMRDCPLVMSLRLNVNVDARGPFLNMDMHHWLMLILREEIGWNLNVAWKDLWAQACHSIWYWRNKEKHDDSFERPINPAQHVMINTRNYEVVDSIVVAETISSKTMWTS</sequence>
<dbReference type="EMBL" id="DF974211">
    <property type="protein sequence ID" value="GAU46417.1"/>
    <property type="molecule type" value="Genomic_DNA"/>
</dbReference>
<keyword evidence="2" id="KW-1185">Reference proteome</keyword>
<evidence type="ECO:0000313" key="2">
    <source>
        <dbReference type="Proteomes" id="UP000242715"/>
    </source>
</evidence>
<organism evidence="1 2">
    <name type="scientific">Trifolium subterraneum</name>
    <name type="common">Subterranean clover</name>
    <dbReference type="NCBI Taxonomy" id="3900"/>
    <lineage>
        <taxon>Eukaryota</taxon>
        <taxon>Viridiplantae</taxon>
        <taxon>Streptophyta</taxon>
        <taxon>Embryophyta</taxon>
        <taxon>Tracheophyta</taxon>
        <taxon>Spermatophyta</taxon>
        <taxon>Magnoliopsida</taxon>
        <taxon>eudicotyledons</taxon>
        <taxon>Gunneridae</taxon>
        <taxon>Pentapetalae</taxon>
        <taxon>rosids</taxon>
        <taxon>fabids</taxon>
        <taxon>Fabales</taxon>
        <taxon>Fabaceae</taxon>
        <taxon>Papilionoideae</taxon>
        <taxon>50 kb inversion clade</taxon>
        <taxon>NPAAA clade</taxon>
        <taxon>Hologalegina</taxon>
        <taxon>IRL clade</taxon>
        <taxon>Trifolieae</taxon>
        <taxon>Trifolium</taxon>
    </lineage>
</organism>
<proteinExistence type="predicted"/>
<evidence type="ECO:0008006" key="3">
    <source>
        <dbReference type="Google" id="ProtNLM"/>
    </source>
</evidence>
<evidence type="ECO:0000313" key="1">
    <source>
        <dbReference type="EMBL" id="GAU46417.1"/>
    </source>
</evidence>
<dbReference type="Proteomes" id="UP000242715">
    <property type="component" value="Unassembled WGS sequence"/>
</dbReference>
<dbReference type="AlphaFoldDB" id="A0A2Z6PLZ8"/>
<reference evidence="2" key="1">
    <citation type="journal article" date="2017" name="Front. Plant Sci.">
        <title>Climate Clever Clovers: New Paradigm to Reduce the Environmental Footprint of Ruminants by Breeding Low Methanogenic Forages Utilizing Haplotype Variation.</title>
        <authorList>
            <person name="Kaur P."/>
            <person name="Appels R."/>
            <person name="Bayer P.E."/>
            <person name="Keeble-Gagnere G."/>
            <person name="Wang J."/>
            <person name="Hirakawa H."/>
            <person name="Shirasawa K."/>
            <person name="Vercoe P."/>
            <person name="Stefanova K."/>
            <person name="Durmic Z."/>
            <person name="Nichols P."/>
            <person name="Revell C."/>
            <person name="Isobe S.N."/>
            <person name="Edwards D."/>
            <person name="Erskine W."/>
        </authorList>
    </citation>
    <scope>NUCLEOTIDE SEQUENCE [LARGE SCALE GENOMIC DNA]</scope>
    <source>
        <strain evidence="2">cv. Daliak</strain>
    </source>
</reference>
<protein>
    <recommendedName>
        <fullName evidence="3">Reverse transcriptase zinc-binding domain-containing protein</fullName>
    </recommendedName>
</protein>
<dbReference type="OrthoDB" id="10561975at2759"/>
<gene>
    <name evidence="1" type="ORF">TSUD_134470</name>
</gene>